<dbReference type="InterPro" id="IPR002781">
    <property type="entry name" value="TM_pro_TauE-like"/>
</dbReference>
<comment type="similarity">
    <text evidence="2 8">Belongs to the 4-toluene sulfonate uptake permease (TSUP) (TC 2.A.102) family.</text>
</comment>
<keyword evidence="3" id="KW-0813">Transport</keyword>
<dbReference type="Pfam" id="PF01925">
    <property type="entry name" value="TauE"/>
    <property type="match status" value="1"/>
</dbReference>
<keyword evidence="5 8" id="KW-0812">Transmembrane</keyword>
<comment type="caution">
    <text evidence="9">The sequence shown here is derived from an EMBL/GenBank/DDBJ whole genome shotgun (WGS) entry which is preliminary data.</text>
</comment>
<comment type="subcellular location">
    <subcellularLocation>
        <location evidence="1 8">Cell membrane</location>
        <topology evidence="1 8">Multi-pass membrane protein</topology>
    </subcellularLocation>
</comment>
<keyword evidence="6 8" id="KW-1133">Transmembrane helix</keyword>
<organism evidence="9 10">
    <name type="scientific">Silvibacterium bohemicum</name>
    <dbReference type="NCBI Taxonomy" id="1577686"/>
    <lineage>
        <taxon>Bacteria</taxon>
        <taxon>Pseudomonadati</taxon>
        <taxon>Acidobacteriota</taxon>
        <taxon>Terriglobia</taxon>
        <taxon>Terriglobales</taxon>
        <taxon>Acidobacteriaceae</taxon>
        <taxon>Silvibacterium</taxon>
    </lineage>
</organism>
<evidence type="ECO:0000256" key="7">
    <source>
        <dbReference type="ARBA" id="ARBA00023136"/>
    </source>
</evidence>
<keyword evidence="4 8" id="KW-1003">Cell membrane</keyword>
<gene>
    <name evidence="9" type="ORF">HNQ77_005139</name>
</gene>
<dbReference type="OrthoDB" id="9807082at2"/>
<dbReference type="EMBL" id="JACHEK010000012">
    <property type="protein sequence ID" value="MBB6147154.1"/>
    <property type="molecule type" value="Genomic_DNA"/>
</dbReference>
<feature type="transmembrane region" description="Helical" evidence="8">
    <location>
        <begin position="186"/>
        <end position="204"/>
    </location>
</feature>
<protein>
    <recommendedName>
        <fullName evidence="8">Probable membrane transporter protein</fullName>
    </recommendedName>
</protein>
<feature type="transmembrane region" description="Helical" evidence="8">
    <location>
        <begin position="103"/>
        <end position="124"/>
    </location>
</feature>
<evidence type="ECO:0000256" key="6">
    <source>
        <dbReference type="ARBA" id="ARBA00022989"/>
    </source>
</evidence>
<name>A0A841KA38_9BACT</name>
<accession>A0A841KA38</accession>
<feature type="transmembrane region" description="Helical" evidence="8">
    <location>
        <begin position="239"/>
        <end position="257"/>
    </location>
</feature>
<dbReference type="GO" id="GO:0005886">
    <property type="term" value="C:plasma membrane"/>
    <property type="evidence" value="ECO:0007669"/>
    <property type="project" value="UniProtKB-SubCell"/>
</dbReference>
<evidence type="ECO:0000313" key="10">
    <source>
        <dbReference type="Proteomes" id="UP000538666"/>
    </source>
</evidence>
<proteinExistence type="inferred from homology"/>
<evidence type="ECO:0000256" key="3">
    <source>
        <dbReference type="ARBA" id="ARBA00022448"/>
    </source>
</evidence>
<evidence type="ECO:0000313" key="9">
    <source>
        <dbReference type="EMBL" id="MBB6147154.1"/>
    </source>
</evidence>
<dbReference type="PANTHER" id="PTHR30269:SF0">
    <property type="entry name" value="MEMBRANE TRANSPORTER PROTEIN YFCA-RELATED"/>
    <property type="match status" value="1"/>
</dbReference>
<dbReference type="RefSeq" id="WP_050059914.1">
    <property type="nucleotide sequence ID" value="NZ_JACHEK010000012.1"/>
</dbReference>
<dbReference type="InterPro" id="IPR052017">
    <property type="entry name" value="TSUP"/>
</dbReference>
<evidence type="ECO:0000256" key="4">
    <source>
        <dbReference type="ARBA" id="ARBA00022475"/>
    </source>
</evidence>
<dbReference type="Proteomes" id="UP000538666">
    <property type="component" value="Unassembled WGS sequence"/>
</dbReference>
<evidence type="ECO:0000256" key="1">
    <source>
        <dbReference type="ARBA" id="ARBA00004651"/>
    </source>
</evidence>
<feature type="transmembrane region" description="Helical" evidence="8">
    <location>
        <begin position="144"/>
        <end position="174"/>
    </location>
</feature>
<evidence type="ECO:0000256" key="2">
    <source>
        <dbReference type="ARBA" id="ARBA00009142"/>
    </source>
</evidence>
<dbReference type="PANTHER" id="PTHR30269">
    <property type="entry name" value="TRANSMEMBRANE PROTEIN YFCA"/>
    <property type="match status" value="1"/>
</dbReference>
<evidence type="ECO:0000256" key="8">
    <source>
        <dbReference type="RuleBase" id="RU363041"/>
    </source>
</evidence>
<dbReference type="AlphaFoldDB" id="A0A841KA38"/>
<reference evidence="9 10" key="1">
    <citation type="submission" date="2020-08" db="EMBL/GenBank/DDBJ databases">
        <title>Genomic Encyclopedia of Type Strains, Phase IV (KMG-IV): sequencing the most valuable type-strain genomes for metagenomic binning, comparative biology and taxonomic classification.</title>
        <authorList>
            <person name="Goeker M."/>
        </authorList>
    </citation>
    <scope>NUCLEOTIDE SEQUENCE [LARGE SCALE GENOMIC DNA]</scope>
    <source>
        <strain evidence="9 10">DSM 103733</strain>
    </source>
</reference>
<keyword evidence="7 8" id="KW-0472">Membrane</keyword>
<sequence length="260" mass="27758">MHLTLNLPAIWLVVASFLAGALNAMAGGGSFLSFPALLGVGVPPIQANATNTVALWPGQFTSIAAYWEDLKHNTHLVWPLGTAALLGGCTGGMVLLHTGQATFLHLVPWLLLLASTLFAASGPISRWLNARARGRRASDSQPSLIPIFLGTIFVCFYIGYFGAGAGFLIMSLLALFGIQNINQINALKVVTTTLANGIAVVVFIVQKQILWQHCVLMMLTAAIGGYLGARGARNVDPRLMRAFVIVIGFGMAAYFFWKTA</sequence>
<feature type="transmembrane region" description="Helical" evidence="8">
    <location>
        <begin position="76"/>
        <end position="96"/>
    </location>
</feature>
<keyword evidence="10" id="KW-1185">Reference proteome</keyword>
<feature type="transmembrane region" description="Helical" evidence="8">
    <location>
        <begin position="210"/>
        <end position="227"/>
    </location>
</feature>
<evidence type="ECO:0000256" key="5">
    <source>
        <dbReference type="ARBA" id="ARBA00022692"/>
    </source>
</evidence>